<organism evidence="1 2">
    <name type="scientific">Candidatus Ruthia endofausta</name>
    <dbReference type="NCBI Taxonomy" id="2738852"/>
    <lineage>
        <taxon>Bacteria</taxon>
        <taxon>Pseudomonadati</taxon>
        <taxon>Pseudomonadota</taxon>
        <taxon>Gammaproteobacteria</taxon>
        <taxon>Candidatus Pseudothioglobaceae</taxon>
        <taxon>Candidatus Ruthturnera</taxon>
    </lineage>
</organism>
<evidence type="ECO:0000313" key="2">
    <source>
        <dbReference type="Proteomes" id="UP000509429"/>
    </source>
</evidence>
<evidence type="ECO:0000313" key="1">
    <source>
        <dbReference type="EMBL" id="QKQ23705.1"/>
    </source>
</evidence>
<protein>
    <submittedName>
        <fullName evidence="1">Uncharacterized protein</fullName>
    </submittedName>
</protein>
<keyword evidence="2" id="KW-1185">Reference proteome</keyword>
<proteinExistence type="predicted"/>
<sequence length="98" mass="10930">MKIDVVESELTNAAKLLDNFSNNITIFGVERINQERDSGKKAYQLSKLLSDNRFNILTGAGSGIMQVTNQGAFFLLDVSFCLPIITYFKTLAQQSYIS</sequence>
<dbReference type="Gene3D" id="3.40.50.450">
    <property type="match status" value="1"/>
</dbReference>
<gene>
    <name evidence="1" type="ORF">HUE58_00470</name>
</gene>
<dbReference type="RefSeq" id="WP_174605145.1">
    <property type="nucleotide sequence ID" value="NZ_CP054490.1"/>
</dbReference>
<dbReference type="InterPro" id="IPR041164">
    <property type="entry name" value="LDcluster4"/>
</dbReference>
<name>A0A6N0HN07_9GAMM</name>
<dbReference type="KEGG" id="reo:HUE58_00470"/>
<dbReference type="Pfam" id="PF18306">
    <property type="entry name" value="LDcluster4"/>
    <property type="match status" value="1"/>
</dbReference>
<dbReference type="EMBL" id="CP054490">
    <property type="protein sequence ID" value="QKQ23705.1"/>
    <property type="molecule type" value="Genomic_DNA"/>
</dbReference>
<reference evidence="1 2" key="1">
    <citation type="submission" date="2020-05" db="EMBL/GenBank/DDBJ databases">
        <title>Horizontal transmission and recombination maintain forever young bacterial symbiont genomes.</title>
        <authorList>
            <person name="Russell S.L."/>
            <person name="Pepper-Tunick E."/>
            <person name="Svedberg J."/>
            <person name="Byrne A."/>
            <person name="Ruelas Castillo J."/>
            <person name="Vollmers C."/>
            <person name="Beinart R.A."/>
            <person name="Corbett-Detig R."/>
        </authorList>
    </citation>
    <scope>NUCLEOTIDE SEQUENCE [LARGE SCALE GENOMIC DNA]</scope>
    <source>
        <strain evidence="1">JDF_Ridge</strain>
    </source>
</reference>
<dbReference type="AlphaFoldDB" id="A0A6N0HN07"/>
<dbReference type="SUPFAM" id="SSF102405">
    <property type="entry name" value="MCP/YpsA-like"/>
    <property type="match status" value="1"/>
</dbReference>
<accession>A0A6N0HN07</accession>
<dbReference type="Proteomes" id="UP000509429">
    <property type="component" value="Chromosome"/>
</dbReference>